<dbReference type="RefSeq" id="WP_058374740.1">
    <property type="nucleotide sequence ID" value="NZ_CP011035.1"/>
</dbReference>
<sequence length="284" mass="32990">MENDNTYTHQYQRYFNINMRYQKGANNYLTGINRAALTVIIAVRFSVTAPVIIRWLYNISQPQALNHLNKLVDDKLLTMVHTHRSPDGRVYIPTYTGAKYAQEQTSIDTYFRSKSNPALQVNHNHIMHDLMNTFIALRGLHNHTSDGVYRPLWTGFLSEPEFKRLYNQSNARIVDGIAVLPDRTVVAIEIENSFKNKSTRQTILLKYLASLKAGHYQQVFIFSQSTQIFDDIKRLHTQLLTELPERINKRTQQPFMTHKDAALLQSAIVYRTKFCDEITALFYS</sequence>
<gene>
    <name evidence="2" type="ORF">PTRA_b0174</name>
</gene>
<evidence type="ECO:0000313" key="2">
    <source>
        <dbReference type="EMBL" id="ALS34696.1"/>
    </source>
</evidence>
<keyword evidence="1" id="KW-0472">Membrane</keyword>
<protein>
    <submittedName>
        <fullName evidence="2">Uncharacterized protein</fullName>
    </submittedName>
</protein>
<feature type="transmembrane region" description="Helical" evidence="1">
    <location>
        <begin position="35"/>
        <end position="57"/>
    </location>
</feature>
<evidence type="ECO:0000313" key="3">
    <source>
        <dbReference type="Proteomes" id="UP000065261"/>
    </source>
</evidence>
<dbReference type="EMBL" id="CP011035">
    <property type="protein sequence ID" value="ALS34696.1"/>
    <property type="molecule type" value="Genomic_DNA"/>
</dbReference>
<dbReference type="KEGG" id="ptn:PTRA_b0174"/>
<evidence type="ECO:0000256" key="1">
    <source>
        <dbReference type="SAM" id="Phobius"/>
    </source>
</evidence>
<dbReference type="AlphaFoldDB" id="A0A0U2X235"/>
<proteinExistence type="predicted"/>
<organism evidence="2">
    <name type="scientific">Pseudoalteromonas translucida KMM 520</name>
    <dbReference type="NCBI Taxonomy" id="1315283"/>
    <lineage>
        <taxon>Bacteria</taxon>
        <taxon>Pseudomonadati</taxon>
        <taxon>Pseudomonadota</taxon>
        <taxon>Gammaproteobacteria</taxon>
        <taxon>Alteromonadales</taxon>
        <taxon>Pseudoalteromonadaceae</taxon>
        <taxon>Pseudoalteromonas</taxon>
    </lineage>
</organism>
<name>A0A0U2X235_9GAMM</name>
<dbReference type="Proteomes" id="UP000065261">
    <property type="component" value="Chromosome II"/>
</dbReference>
<keyword evidence="1" id="KW-1133">Transmembrane helix</keyword>
<accession>A0A0U2X235</accession>
<reference evidence="2 3" key="1">
    <citation type="submission" date="2015-03" db="EMBL/GenBank/DDBJ databases">
        <authorList>
            <person name="Murphy D."/>
        </authorList>
    </citation>
    <scope>NUCLEOTIDE SEQUENCE [LARGE SCALE GENOMIC DNA]</scope>
    <source>
        <strain evidence="2 3">KMM 520</strain>
    </source>
</reference>
<dbReference type="PATRIC" id="fig|1315283.4.peg.3288"/>
<keyword evidence="1" id="KW-0812">Transmembrane</keyword>
<dbReference type="OrthoDB" id="6287573at2"/>